<keyword evidence="4" id="KW-0297">G-protein coupled receptor</keyword>
<evidence type="ECO:0000256" key="8">
    <source>
        <dbReference type="SAM" id="Phobius"/>
    </source>
</evidence>
<dbReference type="GO" id="GO:0019722">
    <property type="term" value="P:calcium-mediated signaling"/>
    <property type="evidence" value="ECO:0007669"/>
    <property type="project" value="TreeGrafter"/>
</dbReference>
<protein>
    <recommendedName>
        <fullName evidence="9">G-protein coupled receptors family 1 profile domain-containing protein</fullName>
    </recommendedName>
</protein>
<dbReference type="PANTHER" id="PTHR10489">
    <property type="entry name" value="CELL ADHESION MOLECULE"/>
    <property type="match status" value="1"/>
</dbReference>
<dbReference type="InterPro" id="IPR000276">
    <property type="entry name" value="GPCR_Rhodpsn"/>
</dbReference>
<dbReference type="AlphaFoldDB" id="A0AAX7TAI7"/>
<evidence type="ECO:0000256" key="5">
    <source>
        <dbReference type="ARBA" id="ARBA00023136"/>
    </source>
</evidence>
<dbReference type="SUPFAM" id="SSF81321">
    <property type="entry name" value="Family A G protein-coupled receptor-like"/>
    <property type="match status" value="1"/>
</dbReference>
<organism evidence="10 11">
    <name type="scientific">Astatotilapia calliptera</name>
    <name type="common">Eastern happy</name>
    <name type="synonym">Chromis callipterus</name>
    <dbReference type="NCBI Taxonomy" id="8154"/>
    <lineage>
        <taxon>Eukaryota</taxon>
        <taxon>Metazoa</taxon>
        <taxon>Chordata</taxon>
        <taxon>Craniata</taxon>
        <taxon>Vertebrata</taxon>
        <taxon>Euteleostomi</taxon>
        <taxon>Actinopterygii</taxon>
        <taxon>Neopterygii</taxon>
        <taxon>Teleostei</taxon>
        <taxon>Neoteleostei</taxon>
        <taxon>Acanthomorphata</taxon>
        <taxon>Ovalentaria</taxon>
        <taxon>Cichlomorphae</taxon>
        <taxon>Cichliformes</taxon>
        <taxon>Cichlidae</taxon>
        <taxon>African cichlids</taxon>
        <taxon>Pseudocrenilabrinae</taxon>
        <taxon>Haplochromini</taxon>
        <taxon>Astatotilapia</taxon>
    </lineage>
</organism>
<keyword evidence="3 8" id="KW-1133">Transmembrane helix</keyword>
<name>A0AAX7TAI7_ASTCA</name>
<feature type="transmembrane region" description="Helical" evidence="8">
    <location>
        <begin position="223"/>
        <end position="253"/>
    </location>
</feature>
<evidence type="ECO:0000256" key="7">
    <source>
        <dbReference type="ARBA" id="ARBA00023224"/>
    </source>
</evidence>
<reference evidence="10" key="3">
    <citation type="submission" date="2025-09" db="UniProtKB">
        <authorList>
            <consortium name="Ensembl"/>
        </authorList>
    </citation>
    <scope>IDENTIFICATION</scope>
</reference>
<dbReference type="GeneTree" id="ENSGT01110000267168"/>
<evidence type="ECO:0000313" key="10">
    <source>
        <dbReference type="Ensembl" id="ENSACLP00000051121.1"/>
    </source>
</evidence>
<keyword evidence="6" id="KW-0675">Receptor</keyword>
<feature type="transmembrane region" description="Helical" evidence="8">
    <location>
        <begin position="31"/>
        <end position="52"/>
    </location>
</feature>
<evidence type="ECO:0000256" key="3">
    <source>
        <dbReference type="ARBA" id="ARBA00022989"/>
    </source>
</evidence>
<evidence type="ECO:0000256" key="2">
    <source>
        <dbReference type="ARBA" id="ARBA00022692"/>
    </source>
</evidence>
<dbReference type="RefSeq" id="XP_026005946.1">
    <property type="nucleotide sequence ID" value="XM_026150161.1"/>
</dbReference>
<evidence type="ECO:0000259" key="9">
    <source>
        <dbReference type="PROSITE" id="PS50262"/>
    </source>
</evidence>
<keyword evidence="2 8" id="KW-0812">Transmembrane</keyword>
<dbReference type="GO" id="GO:0009897">
    <property type="term" value="C:external side of plasma membrane"/>
    <property type="evidence" value="ECO:0007669"/>
    <property type="project" value="TreeGrafter"/>
</dbReference>
<feature type="transmembrane region" description="Helical" evidence="8">
    <location>
        <begin position="183"/>
        <end position="203"/>
    </location>
</feature>
<accession>A0AAX7TAI7</accession>
<evidence type="ECO:0000256" key="1">
    <source>
        <dbReference type="ARBA" id="ARBA00004141"/>
    </source>
</evidence>
<reference evidence="10" key="2">
    <citation type="submission" date="2025-08" db="UniProtKB">
        <authorList>
            <consortium name="Ensembl"/>
        </authorList>
    </citation>
    <scope>IDENTIFICATION</scope>
</reference>
<comment type="subcellular location">
    <subcellularLocation>
        <location evidence="1">Membrane</location>
        <topology evidence="1">Multi-pass membrane protein</topology>
    </subcellularLocation>
</comment>
<dbReference type="GO" id="GO:0016493">
    <property type="term" value="F:C-C chemokine receptor activity"/>
    <property type="evidence" value="ECO:0007669"/>
    <property type="project" value="TreeGrafter"/>
</dbReference>
<dbReference type="Pfam" id="PF00001">
    <property type="entry name" value="7tm_1"/>
    <property type="match status" value="1"/>
</dbReference>
<feature type="transmembrane region" description="Helical" evidence="8">
    <location>
        <begin position="265"/>
        <end position="288"/>
    </location>
</feature>
<sequence length="327" mass="37471">MALSSDEFTFFNETESSQDDFPLSALECYCAAAIIIFFCISLSGNSFLMWVIRKEQAWKITPDILLLQLTISNLCITVTLPFEACNLLRSWIFGEWVCGFMTAVYYLGLYASILILTVMSLHYYFSFVQVSRLCAQVSRKCGVLITSILVWLVCAAASIKQFMYTEVIFEVQLCLFEWTQARVYTEFCLFFLIPFLITTFCHVHMWIMMKQGKINRQQLPSKVILGITFGTFLCLTPLHVCDSVMSFIIWGFVKHTHAVMEALHLSWFILYPLSQFCCCLSPLFHIIGAQSFRRNLSMLHNPLSQSRDVSNDGSSVAFISLKNTEEI</sequence>
<keyword evidence="5 8" id="KW-0472">Membrane</keyword>
<feature type="transmembrane region" description="Helical" evidence="8">
    <location>
        <begin position="104"/>
        <end position="125"/>
    </location>
</feature>
<reference evidence="10" key="1">
    <citation type="submission" date="2018-05" db="EMBL/GenBank/DDBJ databases">
        <authorList>
            <person name="Datahose"/>
        </authorList>
    </citation>
    <scope>NUCLEOTIDE SEQUENCE</scope>
</reference>
<proteinExistence type="predicted"/>
<dbReference type="InterPro" id="IPR017452">
    <property type="entry name" value="GPCR_Rhodpsn_7TM"/>
</dbReference>
<dbReference type="GO" id="GO:0019957">
    <property type="term" value="F:C-C chemokine binding"/>
    <property type="evidence" value="ECO:0007669"/>
    <property type="project" value="TreeGrafter"/>
</dbReference>
<dbReference type="PROSITE" id="PS50262">
    <property type="entry name" value="G_PROTEIN_RECEP_F1_2"/>
    <property type="match status" value="1"/>
</dbReference>
<dbReference type="PANTHER" id="PTHR10489:SF627">
    <property type="entry name" value="C-C CHEMOKINE RECEPTOR TYPE 8"/>
    <property type="match status" value="1"/>
</dbReference>
<dbReference type="GO" id="GO:0007204">
    <property type="term" value="P:positive regulation of cytosolic calcium ion concentration"/>
    <property type="evidence" value="ECO:0007669"/>
    <property type="project" value="TreeGrafter"/>
</dbReference>
<dbReference type="InterPro" id="IPR050119">
    <property type="entry name" value="CCR1-9-like"/>
</dbReference>
<feature type="transmembrane region" description="Helical" evidence="8">
    <location>
        <begin position="141"/>
        <end position="163"/>
    </location>
</feature>
<feature type="domain" description="G-protein coupled receptors family 1 profile" evidence="9">
    <location>
        <begin position="44"/>
        <end position="285"/>
    </location>
</feature>
<dbReference type="Proteomes" id="UP000265100">
    <property type="component" value="Chromosome 18"/>
</dbReference>
<dbReference type="GO" id="GO:0060326">
    <property type="term" value="P:cell chemotaxis"/>
    <property type="evidence" value="ECO:0007669"/>
    <property type="project" value="TreeGrafter"/>
</dbReference>
<dbReference type="Gene3D" id="1.20.1070.10">
    <property type="entry name" value="Rhodopsin 7-helix transmembrane proteins"/>
    <property type="match status" value="1"/>
</dbReference>
<dbReference type="PRINTS" id="PR00237">
    <property type="entry name" value="GPCRRHODOPSN"/>
</dbReference>
<evidence type="ECO:0000256" key="4">
    <source>
        <dbReference type="ARBA" id="ARBA00023040"/>
    </source>
</evidence>
<dbReference type="Ensembl" id="ENSACLT00000048063.1">
    <property type="protein sequence ID" value="ENSACLP00000051121.1"/>
    <property type="gene ID" value="ENSACLG00000034296.1"/>
</dbReference>
<evidence type="ECO:0000256" key="6">
    <source>
        <dbReference type="ARBA" id="ARBA00023170"/>
    </source>
</evidence>
<feature type="transmembrane region" description="Helical" evidence="8">
    <location>
        <begin position="64"/>
        <end position="84"/>
    </location>
</feature>
<evidence type="ECO:0000313" key="11">
    <source>
        <dbReference type="Proteomes" id="UP000265100"/>
    </source>
</evidence>
<dbReference type="GO" id="GO:0006955">
    <property type="term" value="P:immune response"/>
    <property type="evidence" value="ECO:0007669"/>
    <property type="project" value="TreeGrafter"/>
</dbReference>
<dbReference type="GeneID" id="113010893"/>
<keyword evidence="11" id="KW-1185">Reference proteome</keyword>
<keyword evidence="7" id="KW-0807">Transducer</keyword>